<dbReference type="EMBL" id="JAQQWK010000008">
    <property type="protein sequence ID" value="KAK8036257.1"/>
    <property type="molecule type" value="Genomic_DNA"/>
</dbReference>
<organism evidence="1 2">
    <name type="scientific">Apiospora rasikravindrae</name>
    <dbReference type="NCBI Taxonomy" id="990691"/>
    <lineage>
        <taxon>Eukaryota</taxon>
        <taxon>Fungi</taxon>
        <taxon>Dikarya</taxon>
        <taxon>Ascomycota</taxon>
        <taxon>Pezizomycotina</taxon>
        <taxon>Sordariomycetes</taxon>
        <taxon>Xylariomycetidae</taxon>
        <taxon>Amphisphaeriales</taxon>
        <taxon>Apiosporaceae</taxon>
        <taxon>Apiospora</taxon>
    </lineage>
</organism>
<keyword evidence="2" id="KW-1185">Reference proteome</keyword>
<proteinExistence type="predicted"/>
<evidence type="ECO:0008006" key="3">
    <source>
        <dbReference type="Google" id="ProtNLM"/>
    </source>
</evidence>
<evidence type="ECO:0000313" key="1">
    <source>
        <dbReference type="EMBL" id="KAK8036257.1"/>
    </source>
</evidence>
<dbReference type="Proteomes" id="UP001444661">
    <property type="component" value="Unassembled WGS sequence"/>
</dbReference>
<gene>
    <name evidence="1" type="ORF">PG993_008871</name>
</gene>
<evidence type="ECO:0000313" key="2">
    <source>
        <dbReference type="Proteomes" id="UP001444661"/>
    </source>
</evidence>
<accession>A0ABR1SPK3</accession>
<name>A0ABR1SPK3_9PEZI</name>
<protein>
    <recommendedName>
        <fullName evidence="3">Fungal N-terminal domain-containing protein</fullName>
    </recommendedName>
</protein>
<comment type="caution">
    <text evidence="1">The sequence shown here is derived from an EMBL/GenBank/DDBJ whole genome shotgun (WGS) entry which is preliminary data.</text>
</comment>
<reference evidence="1 2" key="1">
    <citation type="submission" date="2023-01" db="EMBL/GenBank/DDBJ databases">
        <title>Analysis of 21 Apiospora genomes using comparative genomics revels a genus with tremendous synthesis potential of carbohydrate active enzymes and secondary metabolites.</title>
        <authorList>
            <person name="Sorensen T."/>
        </authorList>
    </citation>
    <scope>NUCLEOTIDE SEQUENCE [LARGE SCALE GENOMIC DNA]</scope>
    <source>
        <strain evidence="1 2">CBS 33761</strain>
    </source>
</reference>
<sequence>MEPTSVSAAFMATARLISIVIEFDHVPDDIKSYLDLVRQCHNDVQQLIESRNEHIDLLNQRPNDLTRVNSIIESAVRSLQNVAAIIEKSRPEACSGKTSFVKRFMWTYFDKGSFHRNLPLVTHNHNAVLSELGYVRQLGTMNPAGNTHGRQTRFGYVEDAQESQDMGLLIELLGGLSAPPNGMRSPVEVAERSTTLIRPRFTC</sequence>